<dbReference type="GO" id="GO:0031412">
    <property type="term" value="P:gas vesicle organization"/>
    <property type="evidence" value="ECO:0007669"/>
    <property type="project" value="InterPro"/>
</dbReference>
<dbReference type="RefSeq" id="WP_105870747.1">
    <property type="nucleotide sequence ID" value="NZ_PVLV01000392.1"/>
</dbReference>
<keyword evidence="5" id="KW-1185">Reference proteome</keyword>
<dbReference type="EMBL" id="PVLV01000392">
    <property type="protein sequence ID" value="PRH76990.1"/>
    <property type="molecule type" value="Genomic_DNA"/>
</dbReference>
<dbReference type="Proteomes" id="UP000239322">
    <property type="component" value="Unassembled WGS sequence"/>
</dbReference>
<sequence>MSTYVYGIARSSHPGLPEKTDGVGDPAQPVRVLTRGALAALVSDAPEGLRPKRRDLLAHQNVLAEAGANGAVLPMRFGGVSPDDDTVLSVLADRESHYLERLEALDNKVEYNVKASHDEESVLHQVLADDPDLRALSEANRAAGGGSYDQKLALGERVVAAVQQREARDAVLVQQTLEANASAVQPGPESGGWLANISFLVDRDGSAAFVDAVDQLKQANPHLVLTVNGPLPPYSFVETEG</sequence>
<accession>A0A2S9PRE5</accession>
<evidence type="ECO:0000256" key="3">
    <source>
        <dbReference type="ARBA" id="ARBA00035643"/>
    </source>
</evidence>
<reference evidence="4 5" key="1">
    <citation type="submission" date="2018-03" db="EMBL/GenBank/DDBJ databases">
        <title>Novel Streptomyces sp. from soil.</title>
        <authorList>
            <person name="Tan G.Y.A."/>
            <person name="Lee Z.Y."/>
        </authorList>
    </citation>
    <scope>NUCLEOTIDE SEQUENCE [LARGE SCALE GENOMIC DNA]</scope>
    <source>
        <strain evidence="4 5">ST5x</strain>
    </source>
</reference>
<evidence type="ECO:0000313" key="4">
    <source>
        <dbReference type="EMBL" id="PRH76990.1"/>
    </source>
</evidence>
<organism evidence="4 5">
    <name type="scientific">Streptomyces solincola</name>
    <dbReference type="NCBI Taxonomy" id="2100817"/>
    <lineage>
        <taxon>Bacteria</taxon>
        <taxon>Bacillati</taxon>
        <taxon>Actinomycetota</taxon>
        <taxon>Actinomycetes</taxon>
        <taxon>Kitasatosporales</taxon>
        <taxon>Streptomycetaceae</taxon>
        <taxon>Streptomyces</taxon>
    </lineage>
</organism>
<comment type="caution">
    <text evidence="4">The sequence shown here is derived from an EMBL/GenBank/DDBJ whole genome shotgun (WGS) entry which is preliminary data.</text>
</comment>
<evidence type="ECO:0000256" key="2">
    <source>
        <dbReference type="ARBA" id="ARBA00035108"/>
    </source>
</evidence>
<comment type="subcellular location">
    <subcellularLocation>
        <location evidence="2">Gas vesicle</location>
    </subcellularLocation>
</comment>
<protein>
    <submittedName>
        <fullName evidence="4">Gas vesicle protein</fullName>
    </submittedName>
</protein>
<evidence type="ECO:0000313" key="5">
    <source>
        <dbReference type="Proteomes" id="UP000239322"/>
    </source>
</evidence>
<proteinExistence type="inferred from homology"/>
<gene>
    <name evidence="4" type="ORF">C6N75_22680</name>
</gene>
<name>A0A2S9PRE5_9ACTN</name>
<keyword evidence="1" id="KW-0304">Gas vesicle</keyword>
<dbReference type="GO" id="GO:0031411">
    <property type="term" value="C:gas vesicle"/>
    <property type="evidence" value="ECO:0007669"/>
    <property type="project" value="UniProtKB-SubCell"/>
</dbReference>
<comment type="similarity">
    <text evidence="3">Belongs to the gas vesicle GvpF/GvpL family.</text>
</comment>
<evidence type="ECO:0000256" key="1">
    <source>
        <dbReference type="ARBA" id="ARBA00022987"/>
    </source>
</evidence>
<dbReference type="InterPro" id="IPR009430">
    <property type="entry name" value="GvpL/GvpF"/>
</dbReference>
<dbReference type="PANTHER" id="PTHR36852:SF1">
    <property type="entry name" value="PROTEIN GVPL 2"/>
    <property type="match status" value="1"/>
</dbReference>
<dbReference type="OrthoDB" id="4864106at2"/>
<dbReference type="AlphaFoldDB" id="A0A2S9PRE5"/>
<dbReference type="Pfam" id="PF06386">
    <property type="entry name" value="GvpL_GvpF"/>
    <property type="match status" value="1"/>
</dbReference>
<dbReference type="PANTHER" id="PTHR36852">
    <property type="entry name" value="PROTEIN GVPL 2"/>
    <property type="match status" value="1"/>
</dbReference>